<proteinExistence type="predicted"/>
<dbReference type="EMBL" id="LK052950">
    <property type="protein sequence ID" value="CDR47767.1"/>
    <property type="molecule type" value="Genomic_DNA"/>
</dbReference>
<dbReference type="OrthoDB" id="2527853at2759"/>
<feature type="compositionally biased region" description="Polar residues" evidence="1">
    <location>
        <begin position="241"/>
        <end position="252"/>
    </location>
</feature>
<gene>
    <name evidence="2" type="ORF">RHTO0S_15e01662g</name>
</gene>
<dbReference type="AlphaFoldDB" id="A0A061BEG9"/>
<feature type="region of interest" description="Disordered" evidence="1">
    <location>
        <begin position="276"/>
        <end position="344"/>
    </location>
</feature>
<accession>A0A061BEG9</accession>
<feature type="compositionally biased region" description="Low complexity" evidence="1">
    <location>
        <begin position="303"/>
        <end position="327"/>
    </location>
</feature>
<name>A0A061BEG9_RHOTO</name>
<sequence length="466" mass="50300">MTAAVRPQTIEIGSRFPAWDKENSLCFEIAFRRLAVAGDFEPCWNRQSYTKSHYDWSCNEPAQGDGFCTFSASLSTDPTTGEARVTDVCLEHAHPQCEMSPALREDLRKELEAACDELEEEAKSEFVKLRRAKRGSTTSTDTEVAPHVAQQLVVWDVWVAAGKERAERFEQALLAEGRAAEGYPTGGIFGDETNSLSTDPLDHPLAKISPLNNPPSPPSSATARLDAAPKSPDSPSTTPKGVSSKNKTTLVSQMKGKQRRSVSVVEVDLTDLPVTPTKRKKVKASSTSAQDTPTSPERQKTTPSSAQSSLSSLSASPQPRTTSSSHSSRTREGAPTPTPPGLAIKREMSPELGIATAATEFHADGAGAIPPMLRSPTSREPEASPAPTLVEYLSTLDPFGGFDYSSFAPTLEYLGIKNGTALERWAKTDEKLKVLVKKLAKPDGADELALMQFEEDLRERARGAAG</sequence>
<evidence type="ECO:0000256" key="1">
    <source>
        <dbReference type="SAM" id="MobiDB-lite"/>
    </source>
</evidence>
<feature type="region of interest" description="Disordered" evidence="1">
    <location>
        <begin position="181"/>
        <end position="264"/>
    </location>
</feature>
<organism evidence="2">
    <name type="scientific">Rhodotorula toruloides</name>
    <name type="common">Yeast</name>
    <name type="synonym">Rhodosporidium toruloides</name>
    <dbReference type="NCBI Taxonomy" id="5286"/>
    <lineage>
        <taxon>Eukaryota</taxon>
        <taxon>Fungi</taxon>
        <taxon>Dikarya</taxon>
        <taxon>Basidiomycota</taxon>
        <taxon>Pucciniomycotina</taxon>
        <taxon>Microbotryomycetes</taxon>
        <taxon>Sporidiobolales</taxon>
        <taxon>Sporidiobolaceae</taxon>
        <taxon>Rhodotorula</taxon>
    </lineage>
</organism>
<feature type="compositionally biased region" description="Polar residues" evidence="1">
    <location>
        <begin position="284"/>
        <end position="296"/>
    </location>
</feature>
<evidence type="ECO:0000313" key="2">
    <source>
        <dbReference type="EMBL" id="CDR47767.1"/>
    </source>
</evidence>
<feature type="compositionally biased region" description="Low complexity" evidence="1">
    <location>
        <begin position="226"/>
        <end position="240"/>
    </location>
</feature>
<protein>
    <submittedName>
        <fullName evidence="2">RHTO0S15e01662g1_1</fullName>
    </submittedName>
</protein>
<reference evidence="2" key="1">
    <citation type="journal article" date="2014" name="Genome Announc.">
        <title>Draft genome sequence of Rhodosporidium toruloides CECT1137, an oleaginous yeast of biotechnological interest.</title>
        <authorList>
            <person name="Morin N."/>
            <person name="Calcas X."/>
            <person name="Devillers H."/>
            <person name="Durrens P."/>
            <person name="Sherman D.J."/>
            <person name="Nicaud J.-M."/>
            <person name="Neuveglise C."/>
        </authorList>
    </citation>
    <scope>NUCLEOTIDE SEQUENCE</scope>
    <source>
        <strain evidence="2">CECT1137</strain>
    </source>
</reference>